<keyword evidence="4" id="KW-0032">Aminotransferase</keyword>
<dbReference type="PANTHER" id="PTHR11986">
    <property type="entry name" value="AMINOTRANSFERASE CLASS III"/>
    <property type="match status" value="1"/>
</dbReference>
<gene>
    <name evidence="5" type="ORF">PGTUg99_032625</name>
</gene>
<reference evidence="5 6" key="1">
    <citation type="submission" date="2019-05" db="EMBL/GenBank/DDBJ databases">
        <title>Emergence of the Ug99 lineage of the wheat stem rust pathogen through somatic hybridization.</title>
        <authorList>
            <person name="Li F."/>
            <person name="Upadhyaya N.M."/>
            <person name="Sperschneider J."/>
            <person name="Matny O."/>
            <person name="Nguyen-Phuc H."/>
            <person name="Mago R."/>
            <person name="Raley C."/>
            <person name="Miller M.E."/>
            <person name="Silverstein K.A.T."/>
            <person name="Henningsen E."/>
            <person name="Hirsch C.D."/>
            <person name="Visser B."/>
            <person name="Pretorius Z.A."/>
            <person name="Steffenson B.J."/>
            <person name="Schwessinger B."/>
            <person name="Dodds P.N."/>
            <person name="Figueroa M."/>
        </authorList>
    </citation>
    <scope>NUCLEOTIDE SEQUENCE [LARGE SCALE GENOMIC DNA]</scope>
    <source>
        <strain evidence="5 6">Ug99</strain>
    </source>
</reference>
<evidence type="ECO:0000256" key="3">
    <source>
        <dbReference type="ARBA" id="ARBA00022898"/>
    </source>
</evidence>
<dbReference type="GO" id="GO:0030170">
    <property type="term" value="F:pyridoxal phosphate binding"/>
    <property type="evidence" value="ECO:0007669"/>
    <property type="project" value="InterPro"/>
</dbReference>
<dbReference type="Gene3D" id="3.90.1150.10">
    <property type="entry name" value="Aspartate Aminotransferase, domain 1"/>
    <property type="match status" value="1"/>
</dbReference>
<comment type="pathway">
    <text evidence="4">Amino-acid biosynthesis; L-proline biosynthesis; L-glutamate 5-semialdehyde from L-ornithine: step 1/1.</text>
</comment>
<dbReference type="InterPro" id="IPR015421">
    <property type="entry name" value="PyrdxlP-dep_Trfase_major"/>
</dbReference>
<dbReference type="Pfam" id="PF00202">
    <property type="entry name" value="Aminotran_3"/>
    <property type="match status" value="1"/>
</dbReference>
<dbReference type="GO" id="GO:0055129">
    <property type="term" value="P:L-proline biosynthetic process"/>
    <property type="evidence" value="ECO:0007669"/>
    <property type="project" value="UniProtKB-UniPathway"/>
</dbReference>
<proteinExistence type="inferred from homology"/>
<name>A0A5B0SL50_PUCGR</name>
<keyword evidence="3 4" id="KW-0663">Pyridoxal phosphate</keyword>
<comment type="cofactor">
    <cofactor evidence="1 4">
        <name>pyridoxal 5'-phosphate</name>
        <dbReference type="ChEBI" id="CHEBI:597326"/>
    </cofactor>
</comment>
<dbReference type="Proteomes" id="UP000325313">
    <property type="component" value="Unassembled WGS sequence"/>
</dbReference>
<dbReference type="AlphaFoldDB" id="A0A5B0SL50"/>
<dbReference type="InterPro" id="IPR050103">
    <property type="entry name" value="Class-III_PLP-dep_AT"/>
</dbReference>
<evidence type="ECO:0000256" key="2">
    <source>
        <dbReference type="ARBA" id="ARBA00008954"/>
    </source>
</evidence>
<accession>A0A5B0SL50</accession>
<dbReference type="EC" id="2.6.1.13" evidence="4"/>
<evidence type="ECO:0000313" key="6">
    <source>
        <dbReference type="Proteomes" id="UP000325313"/>
    </source>
</evidence>
<evidence type="ECO:0000313" key="5">
    <source>
        <dbReference type="EMBL" id="KAA1138642.1"/>
    </source>
</evidence>
<comment type="catalytic activity">
    <reaction evidence="4">
        <text>a 2-oxocarboxylate + L-ornithine = L-glutamate 5-semialdehyde + an L-alpha-amino acid</text>
        <dbReference type="Rhea" id="RHEA:13877"/>
        <dbReference type="ChEBI" id="CHEBI:35179"/>
        <dbReference type="ChEBI" id="CHEBI:46911"/>
        <dbReference type="ChEBI" id="CHEBI:58066"/>
        <dbReference type="ChEBI" id="CHEBI:59869"/>
        <dbReference type="EC" id="2.6.1.13"/>
    </reaction>
</comment>
<dbReference type="InterPro" id="IPR005814">
    <property type="entry name" value="Aminotrans_3"/>
</dbReference>
<organism evidence="5 6">
    <name type="scientific">Puccinia graminis f. sp. tritici</name>
    <dbReference type="NCBI Taxonomy" id="56615"/>
    <lineage>
        <taxon>Eukaryota</taxon>
        <taxon>Fungi</taxon>
        <taxon>Dikarya</taxon>
        <taxon>Basidiomycota</taxon>
        <taxon>Pucciniomycotina</taxon>
        <taxon>Pucciniomycetes</taxon>
        <taxon>Pucciniales</taxon>
        <taxon>Pucciniaceae</taxon>
        <taxon>Puccinia</taxon>
    </lineage>
</organism>
<sequence>MELSNLRKPSDGNQVTSQALIDLEHQYGSHNYHPLPVVFDQAEGCRVWDPEGNEYIDCHSAHSAVNQGHCHPKILKALVDQSSCLTFSSRAFHNSLLGLFLEKLCATFGYQRVLPMNAGVKAVETALKLAQKWAYVEKGVLDGKAIILSVGENFHGQTLGVMGMSTDPDYQNSFGPFLTSIGSSCPINEPANSGQSDFHDIK</sequence>
<dbReference type="EMBL" id="VDEP01000002">
    <property type="protein sequence ID" value="KAA1138642.1"/>
    <property type="molecule type" value="Genomic_DNA"/>
</dbReference>
<dbReference type="UniPathway" id="UPA00098">
    <property type="reaction ID" value="UER00358"/>
</dbReference>
<dbReference type="PANTHER" id="PTHR11986:SF18">
    <property type="entry name" value="ORNITHINE AMINOTRANSFERASE, MITOCHONDRIAL"/>
    <property type="match status" value="1"/>
</dbReference>
<protein>
    <recommendedName>
        <fullName evidence="4">Ornithine aminotransferase</fullName>
        <ecNumber evidence="4">2.6.1.13</ecNumber>
    </recommendedName>
</protein>
<dbReference type="GO" id="GO:0004587">
    <property type="term" value="F:ornithine aminotransferase activity"/>
    <property type="evidence" value="ECO:0007669"/>
    <property type="project" value="UniProtKB-EC"/>
</dbReference>
<dbReference type="GO" id="GO:0005737">
    <property type="term" value="C:cytoplasm"/>
    <property type="evidence" value="ECO:0007669"/>
    <property type="project" value="TreeGrafter"/>
</dbReference>
<comment type="caution">
    <text evidence="5">The sequence shown here is derived from an EMBL/GenBank/DDBJ whole genome shotgun (WGS) entry which is preliminary data.</text>
</comment>
<dbReference type="GO" id="GO:0010121">
    <property type="term" value="P:L-arginine catabolic process to proline via ornithine"/>
    <property type="evidence" value="ECO:0007669"/>
    <property type="project" value="TreeGrafter"/>
</dbReference>
<dbReference type="SUPFAM" id="SSF53383">
    <property type="entry name" value="PLP-dependent transferases"/>
    <property type="match status" value="1"/>
</dbReference>
<keyword evidence="4" id="KW-0808">Transferase</keyword>
<dbReference type="GO" id="GO:0019544">
    <property type="term" value="P:L-arginine catabolic process to L-glutamate"/>
    <property type="evidence" value="ECO:0007669"/>
    <property type="project" value="TreeGrafter"/>
</dbReference>
<comment type="similarity">
    <text evidence="2 4">Belongs to the class-III pyridoxal-phosphate-dependent aminotransferase family.</text>
</comment>
<dbReference type="Gene3D" id="3.40.640.10">
    <property type="entry name" value="Type I PLP-dependent aspartate aminotransferase-like (Major domain)"/>
    <property type="match status" value="1"/>
</dbReference>
<dbReference type="GO" id="GO:0042802">
    <property type="term" value="F:identical protein binding"/>
    <property type="evidence" value="ECO:0007669"/>
    <property type="project" value="TreeGrafter"/>
</dbReference>
<evidence type="ECO:0000256" key="1">
    <source>
        <dbReference type="ARBA" id="ARBA00001933"/>
    </source>
</evidence>
<dbReference type="InterPro" id="IPR015424">
    <property type="entry name" value="PyrdxlP-dep_Trfase"/>
</dbReference>
<evidence type="ECO:0000256" key="4">
    <source>
        <dbReference type="RuleBase" id="RU365036"/>
    </source>
</evidence>
<dbReference type="InterPro" id="IPR015422">
    <property type="entry name" value="PyrdxlP-dep_Trfase_small"/>
</dbReference>